<gene>
    <name evidence="1" type="ORF">Krac_8637</name>
</gene>
<dbReference type="Proteomes" id="UP000004508">
    <property type="component" value="Unassembled WGS sequence"/>
</dbReference>
<protein>
    <submittedName>
        <fullName evidence="1">Uncharacterized protein</fullName>
    </submittedName>
</protein>
<dbReference type="InParanoid" id="D6TNH5"/>
<sequence length="60" mass="7019">MYLPGTGQWAFLVWTKSQSITQLTGSVRQEANISYWHLQVLHCWSQAENQCDNFFGERII</sequence>
<name>D6TNH5_KTERA</name>
<accession>D6TNH5</accession>
<proteinExistence type="predicted"/>
<organism evidence="1 2">
    <name type="scientific">Ktedonobacter racemifer DSM 44963</name>
    <dbReference type="NCBI Taxonomy" id="485913"/>
    <lineage>
        <taxon>Bacteria</taxon>
        <taxon>Bacillati</taxon>
        <taxon>Chloroflexota</taxon>
        <taxon>Ktedonobacteria</taxon>
        <taxon>Ktedonobacterales</taxon>
        <taxon>Ktedonobacteraceae</taxon>
        <taxon>Ktedonobacter</taxon>
    </lineage>
</organism>
<evidence type="ECO:0000313" key="2">
    <source>
        <dbReference type="Proteomes" id="UP000004508"/>
    </source>
</evidence>
<dbReference type="AlphaFoldDB" id="D6TNH5"/>
<reference evidence="1 2" key="1">
    <citation type="journal article" date="2011" name="Stand. Genomic Sci.">
        <title>Non-contiguous finished genome sequence and contextual data of the filamentous soil bacterium Ktedonobacter racemifer type strain (SOSP1-21).</title>
        <authorList>
            <person name="Chang Y.J."/>
            <person name="Land M."/>
            <person name="Hauser L."/>
            <person name="Chertkov O."/>
            <person name="Del Rio T.G."/>
            <person name="Nolan M."/>
            <person name="Copeland A."/>
            <person name="Tice H."/>
            <person name="Cheng J.F."/>
            <person name="Lucas S."/>
            <person name="Han C."/>
            <person name="Goodwin L."/>
            <person name="Pitluck S."/>
            <person name="Ivanova N."/>
            <person name="Ovchinikova G."/>
            <person name="Pati A."/>
            <person name="Chen A."/>
            <person name="Palaniappan K."/>
            <person name="Mavromatis K."/>
            <person name="Liolios K."/>
            <person name="Brettin T."/>
            <person name="Fiebig A."/>
            <person name="Rohde M."/>
            <person name="Abt B."/>
            <person name="Goker M."/>
            <person name="Detter J.C."/>
            <person name="Woyke T."/>
            <person name="Bristow J."/>
            <person name="Eisen J.A."/>
            <person name="Markowitz V."/>
            <person name="Hugenholtz P."/>
            <person name="Kyrpides N.C."/>
            <person name="Klenk H.P."/>
            <person name="Lapidus A."/>
        </authorList>
    </citation>
    <scope>NUCLEOTIDE SEQUENCE [LARGE SCALE GENOMIC DNA]</scope>
    <source>
        <strain evidence="2">DSM 44963</strain>
    </source>
</reference>
<comment type="caution">
    <text evidence="1">The sequence shown here is derived from an EMBL/GenBank/DDBJ whole genome shotgun (WGS) entry which is preliminary data.</text>
</comment>
<evidence type="ECO:0000313" key="1">
    <source>
        <dbReference type="EMBL" id="EFH87306.1"/>
    </source>
</evidence>
<keyword evidence="2" id="KW-1185">Reference proteome</keyword>
<dbReference type="EMBL" id="ADVG01000002">
    <property type="protein sequence ID" value="EFH87306.1"/>
    <property type="molecule type" value="Genomic_DNA"/>
</dbReference>